<organism evidence="2">
    <name type="scientific">marine sediment metagenome</name>
    <dbReference type="NCBI Taxonomy" id="412755"/>
    <lineage>
        <taxon>unclassified sequences</taxon>
        <taxon>metagenomes</taxon>
        <taxon>ecological metagenomes</taxon>
    </lineage>
</organism>
<comment type="caution">
    <text evidence="2">The sequence shown here is derived from an EMBL/GenBank/DDBJ whole genome shotgun (WGS) entry which is preliminary data.</text>
</comment>
<keyword evidence="1" id="KW-1133">Transmembrane helix</keyword>
<accession>A0A0F9A411</accession>
<reference evidence="2" key="1">
    <citation type="journal article" date="2015" name="Nature">
        <title>Complex archaea that bridge the gap between prokaryotes and eukaryotes.</title>
        <authorList>
            <person name="Spang A."/>
            <person name="Saw J.H."/>
            <person name="Jorgensen S.L."/>
            <person name="Zaremba-Niedzwiedzka K."/>
            <person name="Martijn J."/>
            <person name="Lind A.E."/>
            <person name="van Eijk R."/>
            <person name="Schleper C."/>
            <person name="Guy L."/>
            <person name="Ettema T.J."/>
        </authorList>
    </citation>
    <scope>NUCLEOTIDE SEQUENCE</scope>
</reference>
<gene>
    <name evidence="2" type="ORF">LCGC14_2698410</name>
</gene>
<dbReference type="AlphaFoldDB" id="A0A0F9A411"/>
<evidence type="ECO:0000256" key="1">
    <source>
        <dbReference type="SAM" id="Phobius"/>
    </source>
</evidence>
<protein>
    <submittedName>
        <fullName evidence="2">Uncharacterized protein</fullName>
    </submittedName>
</protein>
<proteinExistence type="predicted"/>
<name>A0A0F9A411_9ZZZZ</name>
<keyword evidence="1" id="KW-0812">Transmembrane</keyword>
<keyword evidence="1" id="KW-0472">Membrane</keyword>
<sequence>MTTFWIIILGIGLPIGVCSFLVGVMLTAELIEWRRERRTGELMEHLTKEGQHILERERR</sequence>
<dbReference type="EMBL" id="LAZR01048014">
    <property type="protein sequence ID" value="KKK92890.1"/>
    <property type="molecule type" value="Genomic_DNA"/>
</dbReference>
<evidence type="ECO:0000313" key="2">
    <source>
        <dbReference type="EMBL" id="KKK92890.1"/>
    </source>
</evidence>
<feature type="transmembrane region" description="Helical" evidence="1">
    <location>
        <begin position="6"/>
        <end position="28"/>
    </location>
</feature>